<evidence type="ECO:0000256" key="1">
    <source>
        <dbReference type="ARBA" id="ARBA00004196"/>
    </source>
</evidence>
<reference evidence="5 6" key="1">
    <citation type="submission" date="2024-04" db="EMBL/GenBank/DDBJ databases">
        <title>Novel species of the genus Ideonella isolated from streams.</title>
        <authorList>
            <person name="Lu H."/>
        </authorList>
    </citation>
    <scope>NUCLEOTIDE SEQUENCE [LARGE SCALE GENOMIC DNA]</scope>
    <source>
        <strain evidence="5 6">DXS22W</strain>
    </source>
</reference>
<gene>
    <name evidence="5" type="ORF">AACH10_05710</name>
</gene>
<dbReference type="SUPFAM" id="SSF111369">
    <property type="entry name" value="HlyD-like secretion proteins"/>
    <property type="match status" value="1"/>
</dbReference>
<dbReference type="Gene3D" id="3.30.450.40">
    <property type="match status" value="1"/>
</dbReference>
<dbReference type="InterPro" id="IPR050465">
    <property type="entry name" value="UPF0194_transport"/>
</dbReference>
<dbReference type="InterPro" id="IPR029016">
    <property type="entry name" value="GAF-like_dom_sf"/>
</dbReference>
<protein>
    <submittedName>
        <fullName evidence="5">HlyD family efflux transporter periplasmic adaptor subunit</fullName>
    </submittedName>
</protein>
<accession>A0ABU9CCX9</accession>
<dbReference type="RefSeq" id="WP_341409405.1">
    <property type="nucleotide sequence ID" value="NZ_JBBUTH010000003.1"/>
</dbReference>
<evidence type="ECO:0000256" key="2">
    <source>
        <dbReference type="ARBA" id="ARBA00023054"/>
    </source>
</evidence>
<dbReference type="PANTHER" id="PTHR32347">
    <property type="entry name" value="EFFLUX SYSTEM COMPONENT YKNX-RELATED"/>
    <property type="match status" value="1"/>
</dbReference>
<keyword evidence="2 3" id="KW-0175">Coiled coil</keyword>
<evidence type="ECO:0000313" key="5">
    <source>
        <dbReference type="EMBL" id="MEK8049723.1"/>
    </source>
</evidence>
<dbReference type="Gene3D" id="2.40.50.100">
    <property type="match status" value="1"/>
</dbReference>
<dbReference type="Gene3D" id="2.40.30.170">
    <property type="match status" value="1"/>
</dbReference>
<dbReference type="Proteomes" id="UP001365405">
    <property type="component" value="Unassembled WGS sequence"/>
</dbReference>
<dbReference type="InterPro" id="IPR058647">
    <property type="entry name" value="BSH_CzcB-like"/>
</dbReference>
<keyword evidence="6" id="KW-1185">Reference proteome</keyword>
<organism evidence="5 6">
    <name type="scientific">Pseudaquabacterium inlustre</name>
    <dbReference type="NCBI Taxonomy" id="2984192"/>
    <lineage>
        <taxon>Bacteria</taxon>
        <taxon>Pseudomonadati</taxon>
        <taxon>Pseudomonadota</taxon>
        <taxon>Betaproteobacteria</taxon>
        <taxon>Burkholderiales</taxon>
        <taxon>Sphaerotilaceae</taxon>
        <taxon>Pseudaquabacterium</taxon>
    </lineage>
</organism>
<evidence type="ECO:0000313" key="6">
    <source>
        <dbReference type="Proteomes" id="UP001365405"/>
    </source>
</evidence>
<comment type="subcellular location">
    <subcellularLocation>
        <location evidence="1">Cell envelope</location>
    </subcellularLocation>
</comment>
<dbReference type="PANTHER" id="PTHR32347:SF23">
    <property type="entry name" value="BLL5650 PROTEIN"/>
    <property type="match status" value="1"/>
</dbReference>
<evidence type="ECO:0000256" key="3">
    <source>
        <dbReference type="SAM" id="Coils"/>
    </source>
</evidence>
<dbReference type="Pfam" id="PF25973">
    <property type="entry name" value="BSH_CzcB"/>
    <property type="match status" value="1"/>
</dbReference>
<feature type="domain" description="CzcB-like barrel-sandwich hybrid" evidence="4">
    <location>
        <begin position="411"/>
        <end position="532"/>
    </location>
</feature>
<dbReference type="EMBL" id="JBBUTH010000003">
    <property type="protein sequence ID" value="MEK8049723.1"/>
    <property type="molecule type" value="Genomic_DNA"/>
</dbReference>
<feature type="coiled-coil region" evidence="3">
    <location>
        <begin position="456"/>
        <end position="502"/>
    </location>
</feature>
<proteinExistence type="predicted"/>
<name>A0ABU9CCX9_9BURK</name>
<sequence>MEPSARADLAEGAAATSLSERWAAFTQAESIGAFAQSWLALVSEQVGRTRRAMVLLRGADGSFAPVAFWPAADTDMTDLAEPARRCLAARAAQAEALVPPAGAPAGPPGLVLAYPVDLRGELRGAVVMDVAGRPEAQVQQAFRALTWGMGWLDAMLRGEEVAQLAHTATRSREVIDLMLRVAEARALDEAAHLAVDGLAERLRLGRASLGLIADGAARPGADGHDGREGRDGRVRLQAMSATAWFDGRSALARRLENAMEEAWDQRGSIAVPALPGRPVVVDLAHQAVAGGGTQAVAVASAIVLARSQALGVLTIERPADQPFDDGELQALEAWAQALGPVLALHREGERWLAGRARRQWLAVREALTDPRRPSWRIGAGLALLALVALVFVDGQWRISAPASIEGATQRAVVAPFEGFVRTAPVKAGQRVKAGEVLATLDDRDLLLERARYASERDRHERRYRDALSRHERAEARMAAAEMAEAQAQLALVEERLARTRLVAPYDGLVVSGDLTQQLGSPVEKGKTLFEVAPLDAFRVVLKVDESDMRGVAVGQRGQLVLAGLTSDKLGFAVRGISVAAPAEGRNAFEVEAQLDAAPPGLRPGMEGVGKIEAGERRLLWIWTHRFTDWLRLKLWQWWP</sequence>
<comment type="caution">
    <text evidence="5">The sequence shown here is derived from an EMBL/GenBank/DDBJ whole genome shotgun (WGS) entry which is preliminary data.</text>
</comment>
<evidence type="ECO:0000259" key="4">
    <source>
        <dbReference type="Pfam" id="PF25973"/>
    </source>
</evidence>